<sequence length="225" mass="24670">MSPSLFSNEYSRGPLYQYWKERGEEEKGLRDQRVQEANLRSKGVRPLNPTYGPSSNEQYTSRATSGPPAYRPDDVGSPVPITSDPRYRVGDESFSSTVSSRAPPSEPESLPSYGTATTGLAGSPQQTHPSSTSKYLSLSADEQKTRLHQLEVQRRQQIAAADDAAAQTLSIEEVESDSTSLSEEPVQGRGTADGKQPKRRKSTAGKIGQWLADAACGYTKKQERW</sequence>
<organism evidence="2 3">
    <name type="scientific">Capronia coronata CBS 617.96</name>
    <dbReference type="NCBI Taxonomy" id="1182541"/>
    <lineage>
        <taxon>Eukaryota</taxon>
        <taxon>Fungi</taxon>
        <taxon>Dikarya</taxon>
        <taxon>Ascomycota</taxon>
        <taxon>Pezizomycotina</taxon>
        <taxon>Eurotiomycetes</taxon>
        <taxon>Chaetothyriomycetidae</taxon>
        <taxon>Chaetothyriales</taxon>
        <taxon>Herpotrichiellaceae</taxon>
        <taxon>Capronia</taxon>
    </lineage>
</organism>
<comment type="caution">
    <text evidence="2">The sequence shown here is derived from an EMBL/GenBank/DDBJ whole genome shotgun (WGS) entry which is preliminary data.</text>
</comment>
<accession>W9Z2G2</accession>
<evidence type="ECO:0000313" key="3">
    <source>
        <dbReference type="Proteomes" id="UP000019484"/>
    </source>
</evidence>
<proteinExistence type="predicted"/>
<feature type="compositionally biased region" description="Polar residues" evidence="1">
    <location>
        <begin position="112"/>
        <end position="136"/>
    </location>
</feature>
<name>W9Z2G2_9EURO</name>
<feature type="region of interest" description="Disordered" evidence="1">
    <location>
        <begin position="22"/>
        <end position="140"/>
    </location>
</feature>
<protein>
    <submittedName>
        <fullName evidence="2">Uncharacterized protein</fullName>
    </submittedName>
</protein>
<feature type="region of interest" description="Disordered" evidence="1">
    <location>
        <begin position="162"/>
        <end position="206"/>
    </location>
</feature>
<dbReference type="HOGENOM" id="CLU_1343104_0_0_1"/>
<feature type="compositionally biased region" description="Polar residues" evidence="1">
    <location>
        <begin position="93"/>
        <end position="102"/>
    </location>
</feature>
<keyword evidence="3" id="KW-1185">Reference proteome</keyword>
<feature type="compositionally biased region" description="Basic and acidic residues" evidence="1">
    <location>
        <begin position="22"/>
        <end position="34"/>
    </location>
</feature>
<dbReference type="EMBL" id="AMWN01000004">
    <property type="protein sequence ID" value="EXJ88704.1"/>
    <property type="molecule type" value="Genomic_DNA"/>
</dbReference>
<dbReference type="AlphaFoldDB" id="W9Z2G2"/>
<dbReference type="RefSeq" id="XP_007724710.1">
    <property type="nucleotide sequence ID" value="XM_007726520.1"/>
</dbReference>
<evidence type="ECO:0000256" key="1">
    <source>
        <dbReference type="SAM" id="MobiDB-lite"/>
    </source>
</evidence>
<feature type="compositionally biased region" description="Polar residues" evidence="1">
    <location>
        <begin position="51"/>
        <end position="64"/>
    </location>
</feature>
<dbReference type="Proteomes" id="UP000019484">
    <property type="component" value="Unassembled WGS sequence"/>
</dbReference>
<gene>
    <name evidence="2" type="ORF">A1O1_05636</name>
</gene>
<evidence type="ECO:0000313" key="2">
    <source>
        <dbReference type="EMBL" id="EXJ88704.1"/>
    </source>
</evidence>
<reference evidence="2 3" key="1">
    <citation type="submission" date="2013-03" db="EMBL/GenBank/DDBJ databases">
        <title>The Genome Sequence of Capronia coronata CBS 617.96.</title>
        <authorList>
            <consortium name="The Broad Institute Genomics Platform"/>
            <person name="Cuomo C."/>
            <person name="de Hoog S."/>
            <person name="Gorbushina A."/>
            <person name="Walker B."/>
            <person name="Young S.K."/>
            <person name="Zeng Q."/>
            <person name="Gargeya S."/>
            <person name="Fitzgerald M."/>
            <person name="Haas B."/>
            <person name="Abouelleil A."/>
            <person name="Allen A.W."/>
            <person name="Alvarado L."/>
            <person name="Arachchi H.M."/>
            <person name="Berlin A.M."/>
            <person name="Chapman S.B."/>
            <person name="Gainer-Dewar J."/>
            <person name="Goldberg J."/>
            <person name="Griggs A."/>
            <person name="Gujja S."/>
            <person name="Hansen M."/>
            <person name="Howarth C."/>
            <person name="Imamovic A."/>
            <person name="Ireland A."/>
            <person name="Larimer J."/>
            <person name="McCowan C."/>
            <person name="Murphy C."/>
            <person name="Pearson M."/>
            <person name="Poon T.W."/>
            <person name="Priest M."/>
            <person name="Roberts A."/>
            <person name="Saif S."/>
            <person name="Shea T."/>
            <person name="Sisk P."/>
            <person name="Sykes S."/>
            <person name="Wortman J."/>
            <person name="Nusbaum C."/>
            <person name="Birren B."/>
        </authorList>
    </citation>
    <scope>NUCLEOTIDE SEQUENCE [LARGE SCALE GENOMIC DNA]</scope>
    <source>
        <strain evidence="2 3">CBS 617.96</strain>
    </source>
</reference>
<dbReference type="OrthoDB" id="4160581at2759"/>
<dbReference type="GeneID" id="19160509"/>